<evidence type="ECO:0000256" key="3">
    <source>
        <dbReference type="ARBA" id="ARBA00023163"/>
    </source>
</evidence>
<sequence length="236" mass="26465">MKKYELVANNIKKQIISKYYAKGHILPDQQTLAHDFNVSKITIKNALDILANEGFVLKTSGFGTVVIGPSTLITDKDAPASNFEGLTTQEGADRVSSRVIKFDLEFPNDKVKKNLNLNGEEPVYHIIRLRLLDKAPFILENTYMPVNLVPGLTQSVLESSIYAFIRDSLHLKFAGIARNIQARQAGSLDISYLNVTEDTPILEVEQIVWLVNGTPIEYSTSRNASNKRAYYLFETN</sequence>
<keyword evidence="3" id="KW-0804">Transcription</keyword>
<keyword evidence="1" id="KW-0805">Transcription regulation</keyword>
<dbReference type="SMART" id="SM00345">
    <property type="entry name" value="HTH_GNTR"/>
    <property type="match status" value="1"/>
</dbReference>
<dbReference type="PRINTS" id="PR00035">
    <property type="entry name" value="HTHGNTR"/>
</dbReference>
<dbReference type="PROSITE" id="PS50949">
    <property type="entry name" value="HTH_GNTR"/>
    <property type="match status" value="1"/>
</dbReference>
<evidence type="ECO:0000313" key="5">
    <source>
        <dbReference type="EMBL" id="MDM7647126.1"/>
    </source>
</evidence>
<dbReference type="CDD" id="cd07377">
    <property type="entry name" value="WHTH_GntR"/>
    <property type="match status" value="1"/>
</dbReference>
<dbReference type="Pfam" id="PF07702">
    <property type="entry name" value="UTRA"/>
    <property type="match status" value="1"/>
</dbReference>
<dbReference type="Proteomes" id="UP001242903">
    <property type="component" value="Unassembled WGS sequence"/>
</dbReference>
<dbReference type="InterPro" id="IPR050679">
    <property type="entry name" value="Bact_HTH_transcr_reg"/>
</dbReference>
<dbReference type="RefSeq" id="WP_114667034.1">
    <property type="nucleotide sequence ID" value="NZ_BMBR01000018.1"/>
</dbReference>
<dbReference type="Gene3D" id="3.40.1410.10">
    <property type="entry name" value="Chorismate lyase-like"/>
    <property type="match status" value="1"/>
</dbReference>
<evidence type="ECO:0000256" key="1">
    <source>
        <dbReference type="ARBA" id="ARBA00023015"/>
    </source>
</evidence>
<accession>A0ABT7S0P7</accession>
<gene>
    <name evidence="5" type="ORF">QUE93_08875</name>
</gene>
<organism evidence="5 6">
    <name type="scientific">Leuconostoc falkenbergense</name>
    <dbReference type="NCBI Taxonomy" id="2766470"/>
    <lineage>
        <taxon>Bacteria</taxon>
        <taxon>Bacillati</taxon>
        <taxon>Bacillota</taxon>
        <taxon>Bacilli</taxon>
        <taxon>Lactobacillales</taxon>
        <taxon>Lactobacillaceae</taxon>
        <taxon>Leuconostoc</taxon>
    </lineage>
</organism>
<dbReference type="InterPro" id="IPR011663">
    <property type="entry name" value="UTRA"/>
</dbReference>
<evidence type="ECO:0000256" key="2">
    <source>
        <dbReference type="ARBA" id="ARBA00023125"/>
    </source>
</evidence>
<comment type="caution">
    <text evidence="5">The sequence shown here is derived from an EMBL/GenBank/DDBJ whole genome shotgun (WGS) entry which is preliminary data.</text>
</comment>
<keyword evidence="6" id="KW-1185">Reference proteome</keyword>
<dbReference type="EMBL" id="JAUCAQ010000020">
    <property type="protein sequence ID" value="MDM7647126.1"/>
    <property type="molecule type" value="Genomic_DNA"/>
</dbReference>
<dbReference type="InterPro" id="IPR000524">
    <property type="entry name" value="Tscrpt_reg_HTH_GntR"/>
</dbReference>
<dbReference type="GeneID" id="97230543"/>
<evidence type="ECO:0000259" key="4">
    <source>
        <dbReference type="PROSITE" id="PS50949"/>
    </source>
</evidence>
<dbReference type="PANTHER" id="PTHR44846">
    <property type="entry name" value="MANNOSYL-D-GLYCERATE TRANSPORT/METABOLISM SYSTEM REPRESSOR MNGR-RELATED"/>
    <property type="match status" value="1"/>
</dbReference>
<reference evidence="5 6" key="1">
    <citation type="submission" date="2023-06" db="EMBL/GenBank/DDBJ databases">
        <title>Draft Genome Sequences of lactic acid bacteria strains isolated from fermented milk products.</title>
        <authorList>
            <person name="Elcheninov A.G."/>
            <person name="Klyukina A."/>
            <person name="Zayulina K.S."/>
            <person name="Gavirova L.A."/>
            <person name="Shcherbakova P.A."/>
            <person name="Shestakov A.I."/>
            <person name="Kublanov I.V."/>
            <person name="Kochetkova T.V."/>
        </authorList>
    </citation>
    <scope>NUCLEOTIDE SEQUENCE [LARGE SCALE GENOMIC DNA]</scope>
    <source>
        <strain evidence="5 6">TOM.81</strain>
    </source>
</reference>
<dbReference type="InterPro" id="IPR028978">
    <property type="entry name" value="Chorismate_lyase_/UTRA_dom_sf"/>
</dbReference>
<dbReference type="SMART" id="SM00866">
    <property type="entry name" value="UTRA"/>
    <property type="match status" value="1"/>
</dbReference>
<name>A0ABT7S0P7_9LACO</name>
<proteinExistence type="predicted"/>
<protein>
    <submittedName>
        <fullName evidence="5">GntR family transcriptional regulator</fullName>
    </submittedName>
</protein>
<dbReference type="PANTHER" id="PTHR44846:SF5">
    <property type="entry name" value="HTH-TYPE TRANSCRIPTIONAL REGULATOR GMUR"/>
    <property type="match status" value="1"/>
</dbReference>
<dbReference type="Gene3D" id="1.10.10.10">
    <property type="entry name" value="Winged helix-like DNA-binding domain superfamily/Winged helix DNA-binding domain"/>
    <property type="match status" value="1"/>
</dbReference>
<dbReference type="InterPro" id="IPR036390">
    <property type="entry name" value="WH_DNA-bd_sf"/>
</dbReference>
<dbReference type="SUPFAM" id="SSF46785">
    <property type="entry name" value="Winged helix' DNA-binding domain"/>
    <property type="match status" value="1"/>
</dbReference>
<dbReference type="SUPFAM" id="SSF64288">
    <property type="entry name" value="Chorismate lyase-like"/>
    <property type="match status" value="1"/>
</dbReference>
<keyword evidence="2" id="KW-0238">DNA-binding</keyword>
<evidence type="ECO:0000313" key="6">
    <source>
        <dbReference type="Proteomes" id="UP001242903"/>
    </source>
</evidence>
<dbReference type="Pfam" id="PF00392">
    <property type="entry name" value="GntR"/>
    <property type="match status" value="1"/>
</dbReference>
<dbReference type="InterPro" id="IPR036388">
    <property type="entry name" value="WH-like_DNA-bd_sf"/>
</dbReference>
<feature type="domain" description="HTH gntR-type" evidence="4">
    <location>
        <begin position="1"/>
        <end position="69"/>
    </location>
</feature>